<sequence length="283" mass="31469">MRDSNEAGTPAWELPGVFHFEGQPIRYGSLGDGSPLVLLHGTPFSSIVWRRIAPYLAVHRRVFYFDLLGYGRSEMRAGQDVSLGVQNRLFAALLDHWGLDRPDVIAHDFGGTTALRTHLLNGRNYRSLTLIDPVAIGPSGSALVQHARQHEAVFAGVPAYIHSAILRAYIGGAAYRPLSEDVLQLYMAPWLGAEGQPAFYRQIAQMSDRYTDEIEHRYNEIRCPVAILWGARDAWIPTERGRALAQRIPNSTLRVVPDAGHLVQEDAPEAIVATVLDFLPKVR</sequence>
<dbReference type="PANTHER" id="PTHR43689:SF8">
    <property type="entry name" value="ALPHA_BETA-HYDROLASES SUPERFAMILY PROTEIN"/>
    <property type="match status" value="1"/>
</dbReference>
<proteinExistence type="predicted"/>
<dbReference type="PANTHER" id="PTHR43689">
    <property type="entry name" value="HYDROLASE"/>
    <property type="match status" value="1"/>
</dbReference>
<dbReference type="InterPro" id="IPR000639">
    <property type="entry name" value="Epox_hydrolase-like"/>
</dbReference>
<dbReference type="Proteomes" id="UP001370348">
    <property type="component" value="Chromosome"/>
</dbReference>
<keyword evidence="3" id="KW-1185">Reference proteome</keyword>
<protein>
    <submittedName>
        <fullName evidence="2">Alpha/beta hydrolase</fullName>
    </submittedName>
</protein>
<dbReference type="PRINTS" id="PR00412">
    <property type="entry name" value="EPOXHYDRLASE"/>
</dbReference>
<dbReference type="Pfam" id="PF12697">
    <property type="entry name" value="Abhydrolase_6"/>
    <property type="match status" value="1"/>
</dbReference>
<dbReference type="EMBL" id="CP089984">
    <property type="protein sequence ID" value="WXB18130.1"/>
    <property type="molecule type" value="Genomic_DNA"/>
</dbReference>
<keyword evidence="2" id="KW-0378">Hydrolase</keyword>
<accession>A0ABZ2M5N3</accession>
<dbReference type="GO" id="GO:0016787">
    <property type="term" value="F:hydrolase activity"/>
    <property type="evidence" value="ECO:0007669"/>
    <property type="project" value="UniProtKB-KW"/>
</dbReference>
<dbReference type="RefSeq" id="WP_394827771.1">
    <property type="nucleotide sequence ID" value="NZ_CP089984.1"/>
</dbReference>
<reference evidence="2 3" key="1">
    <citation type="submission" date="2021-12" db="EMBL/GenBank/DDBJ databases">
        <title>Discovery of the Pendulisporaceae a myxobacterial family with distinct sporulation behavior and unique specialized metabolism.</title>
        <authorList>
            <person name="Garcia R."/>
            <person name="Popoff A."/>
            <person name="Bader C.D."/>
            <person name="Loehr J."/>
            <person name="Walesch S."/>
            <person name="Walt C."/>
            <person name="Boldt J."/>
            <person name="Bunk B."/>
            <person name="Haeckl F.J.F.P.J."/>
            <person name="Gunesch A.P."/>
            <person name="Birkelbach J."/>
            <person name="Nuebel U."/>
            <person name="Pietschmann T."/>
            <person name="Bach T."/>
            <person name="Mueller R."/>
        </authorList>
    </citation>
    <scope>NUCLEOTIDE SEQUENCE [LARGE SCALE GENOMIC DNA]</scope>
    <source>
        <strain evidence="2 3">MSr11954</strain>
    </source>
</reference>
<dbReference type="InterPro" id="IPR029058">
    <property type="entry name" value="AB_hydrolase_fold"/>
</dbReference>
<dbReference type="SUPFAM" id="SSF53474">
    <property type="entry name" value="alpha/beta-Hydrolases"/>
    <property type="match status" value="1"/>
</dbReference>
<organism evidence="2 3">
    <name type="scientific">Pendulispora albinea</name>
    <dbReference type="NCBI Taxonomy" id="2741071"/>
    <lineage>
        <taxon>Bacteria</taxon>
        <taxon>Pseudomonadati</taxon>
        <taxon>Myxococcota</taxon>
        <taxon>Myxococcia</taxon>
        <taxon>Myxococcales</taxon>
        <taxon>Sorangiineae</taxon>
        <taxon>Pendulisporaceae</taxon>
        <taxon>Pendulispora</taxon>
    </lineage>
</organism>
<gene>
    <name evidence="2" type="ORF">LZC94_12820</name>
</gene>
<feature type="domain" description="AB hydrolase-1" evidence="1">
    <location>
        <begin position="36"/>
        <end position="273"/>
    </location>
</feature>
<dbReference type="Gene3D" id="3.40.50.1820">
    <property type="entry name" value="alpha/beta hydrolase"/>
    <property type="match status" value="1"/>
</dbReference>
<dbReference type="InterPro" id="IPR000073">
    <property type="entry name" value="AB_hydrolase_1"/>
</dbReference>
<evidence type="ECO:0000313" key="2">
    <source>
        <dbReference type="EMBL" id="WXB18130.1"/>
    </source>
</evidence>
<name>A0ABZ2M5N3_9BACT</name>
<evidence type="ECO:0000313" key="3">
    <source>
        <dbReference type="Proteomes" id="UP001370348"/>
    </source>
</evidence>
<dbReference type="PRINTS" id="PR00111">
    <property type="entry name" value="ABHYDROLASE"/>
</dbReference>
<evidence type="ECO:0000259" key="1">
    <source>
        <dbReference type="Pfam" id="PF12697"/>
    </source>
</evidence>